<comment type="caution">
    <text evidence="2">The sequence shown here is derived from an EMBL/GenBank/DDBJ whole genome shotgun (WGS) entry which is preliminary data.</text>
</comment>
<evidence type="ECO:0000313" key="3">
    <source>
        <dbReference type="Proteomes" id="UP000663801"/>
    </source>
</evidence>
<evidence type="ECO:0000256" key="1">
    <source>
        <dbReference type="SAM" id="Phobius"/>
    </source>
</evidence>
<organism evidence="2 3">
    <name type="scientific">Nakamurella flavida</name>
    <dbReference type="NCBI Taxonomy" id="363630"/>
    <lineage>
        <taxon>Bacteria</taxon>
        <taxon>Bacillati</taxon>
        <taxon>Actinomycetota</taxon>
        <taxon>Actinomycetes</taxon>
        <taxon>Nakamurellales</taxon>
        <taxon>Nakamurellaceae</taxon>
        <taxon>Nakamurella</taxon>
    </lineage>
</organism>
<keyword evidence="1" id="KW-1133">Transmembrane helix</keyword>
<dbReference type="RefSeq" id="WP_205256581.1">
    <property type="nucleotide sequence ID" value="NZ_BAAAPV010000001.1"/>
</dbReference>
<accession>A0A938YL02</accession>
<keyword evidence="1" id="KW-0472">Membrane</keyword>
<dbReference type="Proteomes" id="UP000663801">
    <property type="component" value="Unassembled WGS sequence"/>
</dbReference>
<gene>
    <name evidence="2" type="ORF">JL107_08465</name>
</gene>
<feature type="transmembrane region" description="Helical" evidence="1">
    <location>
        <begin position="129"/>
        <end position="152"/>
    </location>
</feature>
<evidence type="ECO:0000313" key="2">
    <source>
        <dbReference type="EMBL" id="MBM9476471.1"/>
    </source>
</evidence>
<dbReference type="EMBL" id="JAERWL010000007">
    <property type="protein sequence ID" value="MBM9476471.1"/>
    <property type="molecule type" value="Genomic_DNA"/>
</dbReference>
<proteinExistence type="predicted"/>
<sequence length="226" mass="25667">MREILARGGNPYEVDSANQAAYNDALAARLRFLPDDFVFGETNESLIDAFEAAERAETTYNHKQRVYAELEEEADNNRVDPEMLDRLNVSDWEKGGLRKKEAGKLPGTEVWFSVADFKDKSMGIVWTNLVLLLGLHLAVPIALPVSVAVNAVRSVKRMTEPQMEVYRTFVRLSQEKGQNPYSCRLKMAELLQALPEESESKNKVLLDEMKQAKILASAGDEWWFQR</sequence>
<dbReference type="AlphaFoldDB" id="A0A938YL02"/>
<protein>
    <submittedName>
        <fullName evidence="2">Uncharacterized protein</fullName>
    </submittedName>
</protein>
<keyword evidence="3" id="KW-1185">Reference proteome</keyword>
<reference evidence="2" key="1">
    <citation type="submission" date="2021-01" db="EMBL/GenBank/DDBJ databases">
        <title>KCTC 19127 draft genome.</title>
        <authorList>
            <person name="An D."/>
        </authorList>
    </citation>
    <scope>NUCLEOTIDE SEQUENCE</scope>
    <source>
        <strain evidence="2">KCTC 19127</strain>
    </source>
</reference>
<name>A0A938YL02_9ACTN</name>
<keyword evidence="1" id="KW-0812">Transmembrane</keyword>